<evidence type="ECO:0000313" key="4">
    <source>
        <dbReference type="EMBL" id="KAJ3447953.1"/>
    </source>
</evidence>
<name>A0AAV8A0Z7_9EUKA</name>
<dbReference type="SUPFAM" id="SSF50729">
    <property type="entry name" value="PH domain-like"/>
    <property type="match status" value="1"/>
</dbReference>
<evidence type="ECO:0000256" key="2">
    <source>
        <dbReference type="SAM" id="MobiDB-lite"/>
    </source>
</evidence>
<dbReference type="Proteomes" id="UP001146793">
    <property type="component" value="Unassembled WGS sequence"/>
</dbReference>
<sequence length="303" mass="35481">MSKYIEYQFVKSKQGFQQANDRILQSFPRQAQRYRQELDRGELTKIQLQQELNKLNKQIEQQDQDSLQKVKSKIQKLHEQINDSKQEQQEIISQSEKQKQFLESQIQGFEKIIIQKNNKNNNTKSTNTDNLSKQQQQQPFQNNQQLLVNIINSENNKSSSLNKTTTTTLSSSSASSSTTPSPKTTKTNMINNKTTNSPLQPQIKKILKTTVELESEKKSFGRYKWNKRFFELSNGTLAIYDKENGQCELKIDIKEDGRSIKKKVEQKRKCCIEIRTSDSTFLFSLENLEEQSTWYHSFREARF</sequence>
<proteinExistence type="predicted"/>
<dbReference type="PROSITE" id="PS50003">
    <property type="entry name" value="PH_DOMAIN"/>
    <property type="match status" value="1"/>
</dbReference>
<evidence type="ECO:0000313" key="5">
    <source>
        <dbReference type="Proteomes" id="UP001146793"/>
    </source>
</evidence>
<feature type="coiled-coil region" evidence="1">
    <location>
        <begin position="31"/>
        <end position="112"/>
    </location>
</feature>
<feature type="compositionally biased region" description="Low complexity" evidence="2">
    <location>
        <begin position="156"/>
        <end position="196"/>
    </location>
</feature>
<keyword evidence="1" id="KW-0175">Coiled coil</keyword>
<dbReference type="AlphaFoldDB" id="A0AAV8A0Z7"/>
<dbReference type="Gene3D" id="2.30.29.30">
    <property type="entry name" value="Pleckstrin-homology domain (PH domain)/Phosphotyrosine-binding domain (PTB)"/>
    <property type="match status" value="1"/>
</dbReference>
<reference evidence="4" key="1">
    <citation type="submission" date="2022-08" db="EMBL/GenBank/DDBJ databases">
        <title>Novel sulphate-reducing endosymbionts in the free-living metamonad Anaeramoeba.</title>
        <authorList>
            <person name="Jerlstrom-Hultqvist J."/>
            <person name="Cepicka I."/>
            <person name="Gallot-Lavallee L."/>
            <person name="Salas-Leiva D."/>
            <person name="Curtis B.A."/>
            <person name="Zahonova K."/>
            <person name="Pipaliya S."/>
            <person name="Dacks J."/>
            <person name="Roger A.J."/>
        </authorList>
    </citation>
    <scope>NUCLEOTIDE SEQUENCE</scope>
    <source>
        <strain evidence="4">Busselton2</strain>
    </source>
</reference>
<dbReference type="Pfam" id="PF00169">
    <property type="entry name" value="PH"/>
    <property type="match status" value="1"/>
</dbReference>
<dbReference type="InterPro" id="IPR001849">
    <property type="entry name" value="PH_domain"/>
</dbReference>
<feature type="domain" description="PH" evidence="3">
    <location>
        <begin position="204"/>
        <end position="303"/>
    </location>
</feature>
<evidence type="ECO:0000256" key="1">
    <source>
        <dbReference type="SAM" id="Coils"/>
    </source>
</evidence>
<evidence type="ECO:0000259" key="3">
    <source>
        <dbReference type="PROSITE" id="PS50003"/>
    </source>
</evidence>
<dbReference type="SMART" id="SM00233">
    <property type="entry name" value="PH"/>
    <property type="match status" value="1"/>
</dbReference>
<protein>
    <recommendedName>
        <fullName evidence="3">PH domain-containing protein</fullName>
    </recommendedName>
</protein>
<comment type="caution">
    <text evidence="4">The sequence shown here is derived from an EMBL/GenBank/DDBJ whole genome shotgun (WGS) entry which is preliminary data.</text>
</comment>
<gene>
    <name evidence="4" type="ORF">M0812_00426</name>
</gene>
<dbReference type="CDD" id="cd00821">
    <property type="entry name" value="PH"/>
    <property type="match status" value="1"/>
</dbReference>
<dbReference type="InterPro" id="IPR011993">
    <property type="entry name" value="PH-like_dom_sf"/>
</dbReference>
<feature type="region of interest" description="Disordered" evidence="2">
    <location>
        <begin position="119"/>
        <end position="139"/>
    </location>
</feature>
<feature type="region of interest" description="Disordered" evidence="2">
    <location>
        <begin position="156"/>
        <end position="197"/>
    </location>
</feature>
<accession>A0AAV8A0Z7</accession>
<dbReference type="EMBL" id="JANTQA010000015">
    <property type="protein sequence ID" value="KAJ3447953.1"/>
    <property type="molecule type" value="Genomic_DNA"/>
</dbReference>
<organism evidence="4 5">
    <name type="scientific">Anaeramoeba flamelloides</name>
    <dbReference type="NCBI Taxonomy" id="1746091"/>
    <lineage>
        <taxon>Eukaryota</taxon>
        <taxon>Metamonada</taxon>
        <taxon>Anaeramoebidae</taxon>
        <taxon>Anaeramoeba</taxon>
    </lineage>
</organism>